<keyword evidence="3" id="KW-1185">Reference proteome</keyword>
<dbReference type="RefSeq" id="WP_310470335.1">
    <property type="nucleotide sequence ID" value="NZ_CP136522.1"/>
</dbReference>
<keyword evidence="1" id="KW-1133">Transmembrane helix</keyword>
<dbReference type="Proteomes" id="UP001529491">
    <property type="component" value="Chromosome"/>
</dbReference>
<feature type="transmembrane region" description="Helical" evidence="1">
    <location>
        <begin position="64"/>
        <end position="80"/>
    </location>
</feature>
<feature type="transmembrane region" description="Helical" evidence="1">
    <location>
        <begin position="38"/>
        <end position="57"/>
    </location>
</feature>
<keyword evidence="1" id="KW-0812">Transmembrane</keyword>
<name>A0ABZ0K0P7_9GAMM</name>
<evidence type="ECO:0008006" key="4">
    <source>
        <dbReference type="Google" id="ProtNLM"/>
    </source>
</evidence>
<evidence type="ECO:0000256" key="1">
    <source>
        <dbReference type="SAM" id="Phobius"/>
    </source>
</evidence>
<evidence type="ECO:0000313" key="3">
    <source>
        <dbReference type="Proteomes" id="UP001529491"/>
    </source>
</evidence>
<proteinExistence type="predicted"/>
<sequence length="106" mass="11319">MFWFIAALALGSVIFVLTPEKAVNQADNGPSIFDKLSQQSLLILPLIILTWVIVAIVSAPMTPFAAAAIGFVLTAATVALPQLHKYLAPIAGLTFVSLLLELILFL</sequence>
<protein>
    <recommendedName>
        <fullName evidence="4">Branched-chain amino acid ABC transporter</fullName>
    </recommendedName>
</protein>
<gene>
    <name evidence="2" type="ORF">RGE70_04440</name>
</gene>
<accession>A0ABZ0K0P7</accession>
<evidence type="ECO:0000313" key="2">
    <source>
        <dbReference type="EMBL" id="WOT06066.1"/>
    </source>
</evidence>
<feature type="transmembrane region" description="Helical" evidence="1">
    <location>
        <begin position="86"/>
        <end position="105"/>
    </location>
</feature>
<dbReference type="EMBL" id="CP136522">
    <property type="protein sequence ID" value="WOT06066.1"/>
    <property type="molecule type" value="Genomic_DNA"/>
</dbReference>
<organism evidence="2 3">
    <name type="scientific">Shewanella youngdeokensis</name>
    <dbReference type="NCBI Taxonomy" id="2999068"/>
    <lineage>
        <taxon>Bacteria</taxon>
        <taxon>Pseudomonadati</taxon>
        <taxon>Pseudomonadota</taxon>
        <taxon>Gammaproteobacteria</taxon>
        <taxon>Alteromonadales</taxon>
        <taxon>Shewanellaceae</taxon>
        <taxon>Shewanella</taxon>
    </lineage>
</organism>
<keyword evidence="1" id="KW-0472">Membrane</keyword>
<reference evidence="2 3" key="1">
    <citation type="submission" date="2023-10" db="EMBL/GenBank/DDBJ databases">
        <title>Complete genome sequence of Shewanella sp. DAU334.</title>
        <authorList>
            <person name="Lee Y.-S."/>
            <person name="Jeong H.-R."/>
            <person name="Hwang E.-J."/>
            <person name="Choi Y.-L."/>
            <person name="Kim G.-D."/>
        </authorList>
    </citation>
    <scope>NUCLEOTIDE SEQUENCE [LARGE SCALE GENOMIC DNA]</scope>
    <source>
        <strain evidence="2 3">DAU334</strain>
    </source>
</reference>